<dbReference type="OrthoDB" id="3907302at2759"/>
<dbReference type="PANTHER" id="PTHR12283">
    <property type="entry name" value="GLUTAMINYL-PEPTIDE CYCLOTRANSFERASE"/>
    <property type="match status" value="1"/>
</dbReference>
<dbReference type="InterPro" id="IPR007484">
    <property type="entry name" value="Peptidase_M28"/>
</dbReference>
<evidence type="ECO:0000256" key="1">
    <source>
        <dbReference type="ARBA" id="ARBA00022679"/>
    </source>
</evidence>
<keyword evidence="3" id="KW-0378">Hydrolase</keyword>
<dbReference type="STRING" id="1245769.A0A0C7MVZ0"/>
<keyword evidence="1" id="KW-0808">Transferase</keyword>
<accession>A0A0C7MVZ0</accession>
<feature type="chain" id="PRO_5005111777" description="Peptide hydrolase" evidence="3">
    <location>
        <begin position="20"/>
        <end position="332"/>
    </location>
</feature>
<evidence type="ECO:0000313" key="6">
    <source>
        <dbReference type="Proteomes" id="UP000054304"/>
    </source>
</evidence>
<keyword evidence="3" id="KW-0479">Metal-binding</keyword>
<dbReference type="HOGENOM" id="CLU_045003_1_1_1"/>
<keyword evidence="6" id="KW-1185">Reference proteome</keyword>
<gene>
    <name evidence="5" type="ORF">LALA0_S03e10110g</name>
</gene>
<feature type="signal peptide" evidence="3">
    <location>
        <begin position="1"/>
        <end position="19"/>
    </location>
</feature>
<keyword evidence="2" id="KW-0012">Acyltransferase</keyword>
<evidence type="ECO:0000256" key="2">
    <source>
        <dbReference type="ARBA" id="ARBA00023315"/>
    </source>
</evidence>
<sequence>MRSLIRLLHISTLLHVIEAVLVGQDFYARTLDSRLSLRNIDSRNLLLPFNVTRTPGSSGSFEVRKFMENHFENLSTHWSFESDCFTAKGLEFCNLVFTLGQNASNYLVLAAHYDSKIKPEGFIGAIDSAISCSVLLYVSEFLSNFLDYSVDQWWSDKRKQSLEAFDGVKIVFFDGEEALDTWTEDDSIHGAKHLAAGWSSSENINNIGLLILLDLLGSKEHLRVPSFYLKSNEEYKALLSIEALNQKELPHKETLFDDSILGYLETNRVIVEDDHIPFLSRGVPVLHLIPLPFPSYWHTIEDTFDRVDDTKVQNWAILLCEYVASRVAPTVW</sequence>
<organism evidence="5 6">
    <name type="scientific">Lachancea lanzarotensis</name>
    <dbReference type="NCBI Taxonomy" id="1245769"/>
    <lineage>
        <taxon>Eukaryota</taxon>
        <taxon>Fungi</taxon>
        <taxon>Dikarya</taxon>
        <taxon>Ascomycota</taxon>
        <taxon>Saccharomycotina</taxon>
        <taxon>Saccharomycetes</taxon>
        <taxon>Saccharomycetales</taxon>
        <taxon>Saccharomycetaceae</taxon>
        <taxon>Lachancea</taxon>
    </lineage>
</organism>
<dbReference type="GO" id="GO:0006508">
    <property type="term" value="P:proteolysis"/>
    <property type="evidence" value="ECO:0007669"/>
    <property type="project" value="UniProtKB-KW"/>
</dbReference>
<dbReference type="InterPro" id="IPR040234">
    <property type="entry name" value="QC/QCL"/>
</dbReference>
<dbReference type="AlphaFoldDB" id="A0A0C7MVZ0"/>
<comment type="similarity">
    <text evidence="3">Belongs to the peptidase M28 family.</text>
</comment>
<dbReference type="Pfam" id="PF04389">
    <property type="entry name" value="Peptidase_M28"/>
    <property type="match status" value="1"/>
</dbReference>
<evidence type="ECO:0000256" key="3">
    <source>
        <dbReference type="RuleBase" id="RU361240"/>
    </source>
</evidence>
<evidence type="ECO:0000259" key="4">
    <source>
        <dbReference type="Pfam" id="PF04389"/>
    </source>
</evidence>
<keyword evidence="3" id="KW-0862">Zinc</keyword>
<proteinExistence type="inferred from homology"/>
<protein>
    <recommendedName>
        <fullName evidence="3">Peptide hydrolase</fullName>
        <ecNumber evidence="3">3.4.-.-</ecNumber>
    </recommendedName>
</protein>
<feature type="domain" description="Peptidase M28" evidence="4">
    <location>
        <begin position="94"/>
        <end position="322"/>
    </location>
</feature>
<dbReference type="GO" id="GO:0008233">
    <property type="term" value="F:peptidase activity"/>
    <property type="evidence" value="ECO:0007669"/>
    <property type="project" value="UniProtKB-KW"/>
</dbReference>
<dbReference type="SUPFAM" id="SSF53187">
    <property type="entry name" value="Zn-dependent exopeptidases"/>
    <property type="match status" value="1"/>
</dbReference>
<dbReference type="PANTHER" id="PTHR12283:SF6">
    <property type="entry name" value="GLUTAMINYL-PEPTIDE CYCLOTRANSFERASE-RELATED"/>
    <property type="match status" value="1"/>
</dbReference>
<dbReference type="Proteomes" id="UP000054304">
    <property type="component" value="Unassembled WGS sequence"/>
</dbReference>
<keyword evidence="3" id="KW-0732">Signal</keyword>
<keyword evidence="3" id="KW-0645">Protease</keyword>
<dbReference type="EMBL" id="LN736362">
    <property type="protein sequence ID" value="CEP61750.1"/>
    <property type="molecule type" value="Genomic_DNA"/>
</dbReference>
<dbReference type="EC" id="3.4.-.-" evidence="3"/>
<dbReference type="GO" id="GO:0008270">
    <property type="term" value="F:zinc ion binding"/>
    <property type="evidence" value="ECO:0007669"/>
    <property type="project" value="TreeGrafter"/>
</dbReference>
<evidence type="ECO:0000313" key="5">
    <source>
        <dbReference type="EMBL" id="CEP61750.1"/>
    </source>
</evidence>
<dbReference type="GO" id="GO:0016603">
    <property type="term" value="F:glutaminyl-peptide cyclotransferase activity"/>
    <property type="evidence" value="ECO:0007669"/>
    <property type="project" value="TreeGrafter"/>
</dbReference>
<name>A0A0C7MVZ0_9SACH</name>
<dbReference type="Gene3D" id="3.40.630.10">
    <property type="entry name" value="Zn peptidases"/>
    <property type="match status" value="1"/>
</dbReference>
<dbReference type="RefSeq" id="XP_022627982.1">
    <property type="nucleotide sequence ID" value="XM_022773516.1"/>
</dbReference>
<dbReference type="GeneID" id="34685189"/>
<reference evidence="5 6" key="1">
    <citation type="submission" date="2014-12" db="EMBL/GenBank/DDBJ databases">
        <authorList>
            <person name="Neuveglise Cecile"/>
        </authorList>
    </citation>
    <scope>NUCLEOTIDE SEQUENCE [LARGE SCALE GENOMIC DNA]</scope>
    <source>
        <strain evidence="5 6">CBS 12615</strain>
    </source>
</reference>